<reference evidence="4" key="1">
    <citation type="submission" date="2018-04" db="EMBL/GenBank/DDBJ databases">
        <title>Complete genome of Antarctic heterotrophic bacterium Hymenobacter nivis.</title>
        <authorList>
            <person name="Terashima M."/>
        </authorList>
    </citation>
    <scope>NUCLEOTIDE SEQUENCE [LARGE SCALE GENOMIC DNA]</scope>
    <source>
        <strain evidence="4">NBRC 111535</strain>
    </source>
</reference>
<dbReference type="Pfam" id="PF03235">
    <property type="entry name" value="GmrSD_N"/>
    <property type="match status" value="1"/>
</dbReference>
<proteinExistence type="predicted"/>
<dbReference type="InterPro" id="IPR007421">
    <property type="entry name" value="Schlafen_AlbA_2_dom"/>
</dbReference>
<accession>A0A2Z3GMI9</accession>
<sequence>MQPDKQSLNLRKDLEPELSIRGESIQRVYNFYIEERLLVNRRYQRKLVWNVEEKQKFLDSIIMSYPVPLFLWASVEYNDKDRYEIIDGMQRLNAITSFIEQEFGLLVKEEGGGEKEYFFDLDTMADTKLLKDENLLEQKVPMLSRAICSKIAGYLLPLSVYRMETSEEIDEIFRRINSGGRQLSIQEVRQSSSLGGFADAVRRIAAKIRGDDSNSDMLLLNAMRKISVSNKRLQHYGINVDDIFWVKQGIISREKMRQSNDEEIVADILSSMILYPDKFTSNAVLLNNMYGIHSLDSPTQTDRHQKIESELSKDLDGWVDKFIAIYDVVRQVMEVANESFNSLVNKHTESRFSPKHFQTIFMALYELIAIDKKMVVSYELLVKKFREAGKIMRIASGSYSGKNKNTNIAAVKGVFIESFRSRESHEENPAEDNWTTRLENILVQSYTEQSLYDFKLGLHNLDEQGLFNQESLEKIVKTLTAMANVGKKATGYIIIGVADNEKDASFCLQYYQEQGVRTQPIKFGNFCVTGVNGEVDKHYKSDHDKYMSLISSKVKNMPVESGFLHNNIRIWSIKYFGKAIVIFRVNSADHPVTFDEGFYTRIDSNTVKVKSSEFNFLHKKFS</sequence>
<evidence type="ECO:0000259" key="1">
    <source>
        <dbReference type="Pfam" id="PF03235"/>
    </source>
</evidence>
<dbReference type="AlphaFoldDB" id="A0A2Z3GMI9"/>
<evidence type="ECO:0000259" key="2">
    <source>
        <dbReference type="Pfam" id="PF04326"/>
    </source>
</evidence>
<dbReference type="Proteomes" id="UP000245999">
    <property type="component" value="Chromosome"/>
</dbReference>
<protein>
    <submittedName>
        <fullName evidence="3">AAA family ATPase</fullName>
    </submittedName>
</protein>
<dbReference type="InterPro" id="IPR004919">
    <property type="entry name" value="GmrSD_N"/>
</dbReference>
<dbReference type="PANTHER" id="PTHR39639">
    <property type="entry name" value="CHROMOSOME 16, WHOLE GENOME SHOTGUN SEQUENCE"/>
    <property type="match status" value="1"/>
</dbReference>
<keyword evidence="4" id="KW-1185">Reference proteome</keyword>
<dbReference type="Gene3D" id="3.30.950.30">
    <property type="entry name" value="Schlafen, AAA domain"/>
    <property type="match status" value="1"/>
</dbReference>
<name>A0A2Z3GMI9_9BACT</name>
<dbReference type="OrthoDB" id="9764212at2"/>
<gene>
    <name evidence="3" type="ORF">DDQ68_04645</name>
</gene>
<evidence type="ECO:0000313" key="3">
    <source>
        <dbReference type="EMBL" id="AWM32145.1"/>
    </source>
</evidence>
<evidence type="ECO:0000313" key="4">
    <source>
        <dbReference type="Proteomes" id="UP000245999"/>
    </source>
</evidence>
<organism evidence="3 4">
    <name type="scientific">Hymenobacter nivis</name>
    <dbReference type="NCBI Taxonomy" id="1850093"/>
    <lineage>
        <taxon>Bacteria</taxon>
        <taxon>Pseudomonadati</taxon>
        <taxon>Bacteroidota</taxon>
        <taxon>Cytophagia</taxon>
        <taxon>Cytophagales</taxon>
        <taxon>Hymenobacteraceae</taxon>
        <taxon>Hymenobacter</taxon>
    </lineage>
</organism>
<dbReference type="RefSeq" id="WP_109655271.1">
    <property type="nucleotide sequence ID" value="NZ_CP029145.1"/>
</dbReference>
<dbReference type="EMBL" id="CP029145">
    <property type="protein sequence ID" value="AWM32145.1"/>
    <property type="molecule type" value="Genomic_DNA"/>
</dbReference>
<feature type="domain" description="GmrSD restriction endonucleases N-terminal" evidence="1">
    <location>
        <begin position="38"/>
        <end position="191"/>
    </location>
</feature>
<dbReference type="PANTHER" id="PTHR39639:SF1">
    <property type="entry name" value="DUF262 DOMAIN-CONTAINING PROTEIN"/>
    <property type="match status" value="1"/>
</dbReference>
<dbReference type="InterPro" id="IPR038461">
    <property type="entry name" value="Schlafen_AlbA_2_dom_sf"/>
</dbReference>
<dbReference type="Pfam" id="PF04326">
    <property type="entry name" value="SLFN_AlbA_2"/>
    <property type="match status" value="1"/>
</dbReference>
<dbReference type="KEGG" id="hnv:DDQ68_04645"/>
<feature type="domain" description="Schlafen AlbA-2" evidence="2">
    <location>
        <begin position="466"/>
        <end position="609"/>
    </location>
</feature>